<evidence type="ECO:0000256" key="9">
    <source>
        <dbReference type="ARBA" id="ARBA00022842"/>
    </source>
</evidence>
<dbReference type="GO" id="GO:0046872">
    <property type="term" value="F:metal ion binding"/>
    <property type="evidence" value="ECO:0007669"/>
    <property type="project" value="UniProtKB-KW"/>
</dbReference>
<evidence type="ECO:0000256" key="10">
    <source>
        <dbReference type="ARBA" id="ARBA00032441"/>
    </source>
</evidence>
<dbReference type="InterPro" id="IPR027417">
    <property type="entry name" value="P-loop_NTPase"/>
</dbReference>
<proteinExistence type="inferred from homology"/>
<comment type="similarity">
    <text evidence="2">Belongs to the TsaE family.</text>
</comment>
<evidence type="ECO:0000256" key="2">
    <source>
        <dbReference type="ARBA" id="ARBA00007599"/>
    </source>
</evidence>
<comment type="subcellular location">
    <subcellularLocation>
        <location evidence="1">Cytoplasm</location>
    </subcellularLocation>
</comment>
<evidence type="ECO:0000256" key="5">
    <source>
        <dbReference type="ARBA" id="ARBA00022694"/>
    </source>
</evidence>
<evidence type="ECO:0000313" key="11">
    <source>
        <dbReference type="EMBL" id="AYN19952.1"/>
    </source>
</evidence>
<gene>
    <name evidence="11" type="primary">tsaE</name>
    <name evidence="11" type="ORF">D3M96_05000</name>
</gene>
<keyword evidence="7" id="KW-0547">Nucleotide-binding</keyword>
<dbReference type="GO" id="GO:0005737">
    <property type="term" value="C:cytoplasm"/>
    <property type="evidence" value="ECO:0007669"/>
    <property type="project" value="UniProtKB-SubCell"/>
</dbReference>
<dbReference type="SUPFAM" id="SSF52540">
    <property type="entry name" value="P-loop containing nucleoside triphosphate hydrolases"/>
    <property type="match status" value="1"/>
</dbReference>
<dbReference type="EMBL" id="CP032153">
    <property type="protein sequence ID" value="AYN19952.1"/>
    <property type="molecule type" value="Genomic_DNA"/>
</dbReference>
<dbReference type="KEGG" id="aaqu:D3M96_05000"/>
<keyword evidence="9" id="KW-0460">Magnesium</keyword>
<reference evidence="11 12" key="1">
    <citation type="submission" date="2018-09" db="EMBL/GenBank/DDBJ databases">
        <title>Complete genome sequence of the hydrocarbonoclastic bacterium Alcaligenes aquatilis QD168, isolated from a crude-oil polluted marine sediment of Central Chile.</title>
        <authorList>
            <person name="Duran R.E."/>
            <person name="Barra B."/>
            <person name="Salva-Serra F."/>
            <person name="Mendez V."/>
            <person name="Moore E.R.B."/>
            <person name="Seeger M."/>
        </authorList>
    </citation>
    <scope>NUCLEOTIDE SEQUENCE [LARGE SCALE GENOMIC DNA]</scope>
    <source>
        <strain evidence="11 12">QD168</strain>
    </source>
</reference>
<dbReference type="GO" id="GO:0005524">
    <property type="term" value="F:ATP binding"/>
    <property type="evidence" value="ECO:0007669"/>
    <property type="project" value="UniProtKB-KW"/>
</dbReference>
<dbReference type="Gene3D" id="3.40.50.300">
    <property type="entry name" value="P-loop containing nucleotide triphosphate hydrolases"/>
    <property type="match status" value="1"/>
</dbReference>
<evidence type="ECO:0000256" key="4">
    <source>
        <dbReference type="ARBA" id="ARBA00022490"/>
    </source>
</evidence>
<evidence type="ECO:0000256" key="8">
    <source>
        <dbReference type="ARBA" id="ARBA00022840"/>
    </source>
</evidence>
<evidence type="ECO:0000256" key="1">
    <source>
        <dbReference type="ARBA" id="ARBA00004496"/>
    </source>
</evidence>
<accession>A0A3G2HS47</accession>
<keyword evidence="11" id="KW-0808">Transferase</keyword>
<dbReference type="RefSeq" id="WP_121738221.1">
    <property type="nucleotide sequence ID" value="NZ_CP032153.1"/>
</dbReference>
<evidence type="ECO:0000256" key="7">
    <source>
        <dbReference type="ARBA" id="ARBA00022741"/>
    </source>
</evidence>
<keyword evidence="6" id="KW-0479">Metal-binding</keyword>
<name>A0A3G2HS47_9BURK</name>
<evidence type="ECO:0000256" key="3">
    <source>
        <dbReference type="ARBA" id="ARBA00019010"/>
    </source>
</evidence>
<dbReference type="AlphaFoldDB" id="A0A3G2HS47"/>
<dbReference type="NCBIfam" id="TIGR00150">
    <property type="entry name" value="T6A_YjeE"/>
    <property type="match status" value="1"/>
</dbReference>
<sequence>MNPHALTLSLPDEDATTALAERLAPLLSGQVPGVPLGGRIHLHGDLGAGKTHFVRALLRACGVTGRIKSPSYALLESYKVSSLYFYHLDFYRFSDPREWVDAGFRDILQDNAVVLIEWPEKAGDLLPEPDLDLHLDYCGDGRLATLDARSAKGTLWITTLAPSLQK</sequence>
<keyword evidence="5" id="KW-0819">tRNA processing</keyword>
<keyword evidence="8" id="KW-0067">ATP-binding</keyword>
<organism evidence="11 12">
    <name type="scientific">Alcaligenes aquatilis</name>
    <dbReference type="NCBI Taxonomy" id="323284"/>
    <lineage>
        <taxon>Bacteria</taxon>
        <taxon>Pseudomonadati</taxon>
        <taxon>Pseudomonadota</taxon>
        <taxon>Betaproteobacteria</taxon>
        <taxon>Burkholderiales</taxon>
        <taxon>Alcaligenaceae</taxon>
        <taxon>Alcaligenes</taxon>
    </lineage>
</organism>
<keyword evidence="4" id="KW-0963">Cytoplasm</keyword>
<dbReference type="PANTHER" id="PTHR33540">
    <property type="entry name" value="TRNA THREONYLCARBAMOYLADENOSINE BIOSYNTHESIS PROTEIN TSAE"/>
    <property type="match status" value="1"/>
</dbReference>
<dbReference type="InterPro" id="IPR003442">
    <property type="entry name" value="T6A_TsaE"/>
</dbReference>
<dbReference type="GO" id="GO:0016740">
    <property type="term" value="F:transferase activity"/>
    <property type="evidence" value="ECO:0007669"/>
    <property type="project" value="UniProtKB-KW"/>
</dbReference>
<evidence type="ECO:0000256" key="6">
    <source>
        <dbReference type="ARBA" id="ARBA00022723"/>
    </source>
</evidence>
<evidence type="ECO:0000313" key="12">
    <source>
        <dbReference type="Proteomes" id="UP000268070"/>
    </source>
</evidence>
<dbReference type="Pfam" id="PF02367">
    <property type="entry name" value="TsaE"/>
    <property type="match status" value="1"/>
</dbReference>
<dbReference type="OrthoDB" id="9800307at2"/>
<dbReference type="GO" id="GO:0002949">
    <property type="term" value="P:tRNA threonylcarbamoyladenosine modification"/>
    <property type="evidence" value="ECO:0007669"/>
    <property type="project" value="InterPro"/>
</dbReference>
<dbReference type="Proteomes" id="UP000268070">
    <property type="component" value="Chromosome"/>
</dbReference>
<protein>
    <recommendedName>
        <fullName evidence="3">tRNA threonylcarbamoyladenosine biosynthesis protein TsaE</fullName>
    </recommendedName>
    <alternativeName>
        <fullName evidence="10">t(6)A37 threonylcarbamoyladenosine biosynthesis protein TsaE</fullName>
    </alternativeName>
</protein>
<dbReference type="PANTHER" id="PTHR33540:SF2">
    <property type="entry name" value="TRNA THREONYLCARBAMOYLADENOSINE BIOSYNTHESIS PROTEIN TSAE"/>
    <property type="match status" value="1"/>
</dbReference>